<comment type="similarity">
    <text evidence="1">Belongs to the ADISSP family.</text>
</comment>
<dbReference type="InterPro" id="IPR026794">
    <property type="entry name" value="ADISSP"/>
</dbReference>
<accession>L7MJ53</accession>
<reference evidence="4" key="2">
    <citation type="journal article" date="2015" name="J. Proteomics">
        <title>Sexual differences in the sialomes of the zebra tick, Rhipicephalus pulchellus.</title>
        <authorList>
            <person name="Tan A.W."/>
            <person name="Francischetti I.M."/>
            <person name="Slovak M."/>
            <person name="Kini R.M."/>
            <person name="Ribeiro J.M."/>
        </authorList>
    </citation>
    <scope>NUCLEOTIDE SEQUENCE</scope>
    <source>
        <tissue evidence="4">Salivary gland</tissue>
    </source>
</reference>
<organism evidence="4">
    <name type="scientific">Rhipicephalus pulchellus</name>
    <name type="common">Yellow backed tick</name>
    <name type="synonym">Dermacentor pulchellus</name>
    <dbReference type="NCBI Taxonomy" id="72859"/>
    <lineage>
        <taxon>Eukaryota</taxon>
        <taxon>Metazoa</taxon>
        <taxon>Ecdysozoa</taxon>
        <taxon>Arthropoda</taxon>
        <taxon>Chelicerata</taxon>
        <taxon>Arachnida</taxon>
        <taxon>Acari</taxon>
        <taxon>Parasitiformes</taxon>
        <taxon>Ixodida</taxon>
        <taxon>Ixodoidea</taxon>
        <taxon>Ixodidae</taxon>
        <taxon>Rhipicephalinae</taxon>
        <taxon>Rhipicephalus</taxon>
        <taxon>Rhipicephalus</taxon>
    </lineage>
</organism>
<evidence type="ECO:0000256" key="2">
    <source>
        <dbReference type="ARBA" id="ARBA00035300"/>
    </source>
</evidence>
<dbReference type="EMBL" id="GACK01001182">
    <property type="protein sequence ID" value="JAA63852.1"/>
    <property type="molecule type" value="mRNA"/>
</dbReference>
<proteinExistence type="evidence at transcript level"/>
<sequence length="205" mass="23250">SSKSGLVIRLVKKINSRGANRKKRAPLRRRSLEQSRNNETAMEIDSTTTVHKVHFPESLDTFGHDSSILVQPLNDVHINVHLGFIQVNHRYEVRFQFDSPPHLGSLSVRTQDPPNLNLRVLELKPVISSGPRYEVVLELLAYKEKLLREQLLLQSCNNPLLTLTLMLNARVLGKGKGTPFLKTGIHCIGIEMDEESDHSDWQGFD</sequence>
<reference evidence="4" key="1">
    <citation type="submission" date="2012-11" db="EMBL/GenBank/DDBJ databases">
        <authorList>
            <person name="Lucero-Rivera Y.E."/>
            <person name="Tovar-Ramirez D."/>
        </authorList>
    </citation>
    <scope>NUCLEOTIDE SEQUENCE</scope>
    <source>
        <tissue evidence="4">Salivary gland</tissue>
    </source>
</reference>
<evidence type="ECO:0000256" key="3">
    <source>
        <dbReference type="SAM" id="MobiDB-lite"/>
    </source>
</evidence>
<dbReference type="Pfam" id="PF15006">
    <property type="entry name" value="DUF4517"/>
    <property type="match status" value="1"/>
</dbReference>
<evidence type="ECO:0000256" key="1">
    <source>
        <dbReference type="ARBA" id="ARBA00035018"/>
    </source>
</evidence>
<protein>
    <recommendedName>
        <fullName evidence="2">Adipose-secreted signaling protein</fullName>
    </recommendedName>
</protein>
<dbReference type="AlphaFoldDB" id="L7MJ53"/>
<feature type="region of interest" description="Disordered" evidence="3">
    <location>
        <begin position="18"/>
        <end position="41"/>
    </location>
</feature>
<evidence type="ECO:0000313" key="4">
    <source>
        <dbReference type="EMBL" id="JAA63852.1"/>
    </source>
</evidence>
<feature type="non-terminal residue" evidence="4">
    <location>
        <position position="1"/>
    </location>
</feature>
<name>L7MJ53_RHIPC</name>
<dbReference type="PANTHER" id="PTHR13287">
    <property type="entry name" value="ADIPOSE-SECRETED SIGNALING PROTEIN"/>
    <property type="match status" value="1"/>
</dbReference>
<feature type="compositionally biased region" description="Basic residues" evidence="3">
    <location>
        <begin position="18"/>
        <end position="29"/>
    </location>
</feature>
<dbReference type="PANTHER" id="PTHR13287:SF2">
    <property type="entry name" value="ADIPOSE-SECRETED SIGNALING PROTEIN"/>
    <property type="match status" value="1"/>
</dbReference>